<protein>
    <submittedName>
        <fullName evidence="2">NUC153 domain-containing protein</fullName>
    </submittedName>
</protein>
<dbReference type="Proteomes" id="UP000095286">
    <property type="component" value="Unplaced"/>
</dbReference>
<proteinExistence type="predicted"/>
<reference evidence="2" key="1">
    <citation type="submission" date="2016-11" db="UniProtKB">
        <authorList>
            <consortium name="WormBaseParasite"/>
        </authorList>
    </citation>
    <scope>IDENTIFICATION</scope>
    <source>
        <strain evidence="2">KR3021</strain>
    </source>
</reference>
<accession>A0AC35TUY1</accession>
<evidence type="ECO:0000313" key="2">
    <source>
        <dbReference type="WBParaSite" id="RSKR_0000476600.1"/>
    </source>
</evidence>
<organism evidence="1 2">
    <name type="scientific">Rhabditophanes sp. KR3021</name>
    <dbReference type="NCBI Taxonomy" id="114890"/>
    <lineage>
        <taxon>Eukaryota</taxon>
        <taxon>Metazoa</taxon>
        <taxon>Ecdysozoa</taxon>
        <taxon>Nematoda</taxon>
        <taxon>Chromadorea</taxon>
        <taxon>Rhabditida</taxon>
        <taxon>Tylenchina</taxon>
        <taxon>Panagrolaimomorpha</taxon>
        <taxon>Strongyloidoidea</taxon>
        <taxon>Alloionematidae</taxon>
        <taxon>Rhabditophanes</taxon>
    </lineage>
</organism>
<sequence length="201" mass="22752">MKAKNGVKTTDRIAKYRDRDIKPKNDELFWDAKKDEETDGEEPEEMTFKGFTKRDKVDKGPKLSSKAKKALREEEASELNFEDDVLPDDMEEDGGDVENIKSNVLTNDDSDEEDVDLFAECGPAEADSDAEEDSGDEEDGEGKPSRSYPSANNGHNDKGKSSTGNFKQQMLYRKRTFDTITTDIGKQNRYIRSAKRVTNKF</sequence>
<name>A0AC35TUY1_9BILA</name>
<evidence type="ECO:0000313" key="1">
    <source>
        <dbReference type="Proteomes" id="UP000095286"/>
    </source>
</evidence>
<dbReference type="WBParaSite" id="RSKR_0000476600.1">
    <property type="protein sequence ID" value="RSKR_0000476600.1"/>
    <property type="gene ID" value="RSKR_0000476600"/>
</dbReference>